<proteinExistence type="predicted"/>
<dbReference type="Proteomes" id="UP000663881">
    <property type="component" value="Unassembled WGS sequence"/>
</dbReference>
<name>A0A819YA90_9BILA</name>
<accession>A0A819YA90</accession>
<comment type="caution">
    <text evidence="1">The sequence shown here is derived from an EMBL/GenBank/DDBJ whole genome shotgun (WGS) entry which is preliminary data.</text>
</comment>
<dbReference type="EMBL" id="CAJOAY010006984">
    <property type="protein sequence ID" value="CAF4155444.1"/>
    <property type="molecule type" value="Genomic_DNA"/>
</dbReference>
<organism evidence="1 2">
    <name type="scientific">Adineta steineri</name>
    <dbReference type="NCBI Taxonomy" id="433720"/>
    <lineage>
        <taxon>Eukaryota</taxon>
        <taxon>Metazoa</taxon>
        <taxon>Spiralia</taxon>
        <taxon>Gnathifera</taxon>
        <taxon>Rotifera</taxon>
        <taxon>Eurotatoria</taxon>
        <taxon>Bdelloidea</taxon>
        <taxon>Adinetida</taxon>
        <taxon>Adinetidae</taxon>
        <taxon>Adineta</taxon>
    </lineage>
</organism>
<reference evidence="1" key="1">
    <citation type="submission" date="2021-02" db="EMBL/GenBank/DDBJ databases">
        <authorList>
            <person name="Nowell W R."/>
        </authorList>
    </citation>
    <scope>NUCLEOTIDE SEQUENCE</scope>
</reference>
<evidence type="ECO:0000313" key="2">
    <source>
        <dbReference type="Proteomes" id="UP000663881"/>
    </source>
</evidence>
<protein>
    <submittedName>
        <fullName evidence="1">Uncharacterized protein</fullName>
    </submittedName>
</protein>
<dbReference type="AlphaFoldDB" id="A0A819YA90"/>
<gene>
    <name evidence="1" type="ORF">OKA104_LOCUS38489</name>
</gene>
<sequence length="90" mass="10517">MSSIAKYELLKQDGTFQDRLKYVLSLGDNSEIEKYLKESLLSSYDDLQMFVFLSTSTKNQKNLLEIIQIDSLPIKQRTIAAQNWIQLEKR</sequence>
<evidence type="ECO:0000313" key="1">
    <source>
        <dbReference type="EMBL" id="CAF4155444.1"/>
    </source>
</evidence>